<evidence type="ECO:0000313" key="3">
    <source>
        <dbReference type="Proteomes" id="UP000444174"/>
    </source>
</evidence>
<feature type="transmembrane region" description="Helical" evidence="1">
    <location>
        <begin position="56"/>
        <end position="82"/>
    </location>
</feature>
<dbReference type="EMBL" id="WIBF01000011">
    <property type="protein sequence ID" value="MQQ10006.1"/>
    <property type="molecule type" value="Genomic_DNA"/>
</dbReference>
<feature type="transmembrane region" description="Helical" evidence="1">
    <location>
        <begin position="12"/>
        <end position="36"/>
    </location>
</feature>
<keyword evidence="1" id="KW-0812">Transmembrane</keyword>
<keyword evidence="1" id="KW-0472">Membrane</keyword>
<dbReference type="Pfam" id="PF15956">
    <property type="entry name" value="DUF4760"/>
    <property type="match status" value="1"/>
</dbReference>
<evidence type="ECO:0000256" key="1">
    <source>
        <dbReference type="SAM" id="Phobius"/>
    </source>
</evidence>
<name>A0A843YFX1_9RHOB</name>
<protein>
    <submittedName>
        <fullName evidence="2">DUF4760 domain-containing protein</fullName>
    </submittedName>
</protein>
<proteinExistence type="predicted"/>
<keyword evidence="3" id="KW-1185">Reference proteome</keyword>
<dbReference type="AlphaFoldDB" id="A0A843YFX1"/>
<dbReference type="Proteomes" id="UP000444174">
    <property type="component" value="Unassembled WGS sequence"/>
</dbReference>
<reference evidence="2 3" key="1">
    <citation type="submission" date="2019-10" db="EMBL/GenBank/DDBJ databases">
        <title>Epibacterium sp. nov., isolated from seawater.</title>
        <authorList>
            <person name="Zhang X."/>
            <person name="Li N."/>
        </authorList>
    </citation>
    <scope>NUCLEOTIDE SEQUENCE [LARGE SCALE GENOMIC DNA]</scope>
    <source>
        <strain evidence="2 3">SM1979</strain>
    </source>
</reference>
<evidence type="ECO:0000313" key="2">
    <source>
        <dbReference type="EMBL" id="MQQ10006.1"/>
    </source>
</evidence>
<sequence>MHAMERVVTGLLIIGALGFLVLLILVSAGFATFLLTGEFRALLDLIPDQPDGEFRILVSLFGIAVSALTAVGGILFAVFSYFRNAKRAEAAQRKQHTINILFQSRLSEYFQKTNSLRKEIFPTDNDIYLDDWKAARAQAGKPREGAEALQQLLNYYEFLAVGIAQGDLDKDLLRQSIRGIMCNLVDDARFMIAELRTNDKKTLEFLVALYDDWRDEKLNYAGVLSERAIPTPAELEAALTLRGKHG</sequence>
<gene>
    <name evidence="2" type="ORF">GFB49_16185</name>
</gene>
<accession>A0A843YFX1</accession>
<keyword evidence="1" id="KW-1133">Transmembrane helix</keyword>
<dbReference type="InterPro" id="IPR031876">
    <property type="entry name" value="DUF4760"/>
</dbReference>
<organism evidence="2 3">
    <name type="scientific">Tritonibacter litoralis</name>
    <dbReference type="NCBI Taxonomy" id="2662264"/>
    <lineage>
        <taxon>Bacteria</taxon>
        <taxon>Pseudomonadati</taxon>
        <taxon>Pseudomonadota</taxon>
        <taxon>Alphaproteobacteria</taxon>
        <taxon>Rhodobacterales</taxon>
        <taxon>Paracoccaceae</taxon>
        <taxon>Tritonibacter</taxon>
    </lineage>
</organism>
<comment type="caution">
    <text evidence="2">The sequence shown here is derived from an EMBL/GenBank/DDBJ whole genome shotgun (WGS) entry which is preliminary data.</text>
</comment>